<organism evidence="1">
    <name type="scientific">Tanacetum cinerariifolium</name>
    <name type="common">Dalmatian daisy</name>
    <name type="synonym">Chrysanthemum cinerariifolium</name>
    <dbReference type="NCBI Taxonomy" id="118510"/>
    <lineage>
        <taxon>Eukaryota</taxon>
        <taxon>Viridiplantae</taxon>
        <taxon>Streptophyta</taxon>
        <taxon>Embryophyta</taxon>
        <taxon>Tracheophyta</taxon>
        <taxon>Spermatophyta</taxon>
        <taxon>Magnoliopsida</taxon>
        <taxon>eudicotyledons</taxon>
        <taxon>Gunneridae</taxon>
        <taxon>Pentapetalae</taxon>
        <taxon>asterids</taxon>
        <taxon>campanulids</taxon>
        <taxon>Asterales</taxon>
        <taxon>Asteraceae</taxon>
        <taxon>Asteroideae</taxon>
        <taxon>Anthemideae</taxon>
        <taxon>Anthemidinae</taxon>
        <taxon>Tanacetum</taxon>
    </lineage>
</organism>
<gene>
    <name evidence="1" type="ORF">Tci_060235</name>
</gene>
<proteinExistence type="predicted"/>
<reference evidence="1" key="1">
    <citation type="journal article" date="2019" name="Sci. Rep.">
        <title>Draft genome of Tanacetum cinerariifolium, the natural source of mosquito coil.</title>
        <authorList>
            <person name="Yamashiro T."/>
            <person name="Shiraishi A."/>
            <person name="Satake H."/>
            <person name="Nakayama K."/>
        </authorList>
    </citation>
    <scope>NUCLEOTIDE SEQUENCE</scope>
</reference>
<dbReference type="AlphaFoldDB" id="A0A6L2NRN1"/>
<accession>A0A6L2NRN1</accession>
<sequence>MAHSSGTNLLLFRVITPPSTGSFSIPWAVDATACNFLTPGLPIIPLYGDGDLTTTKFIQAAVECSSYLIFTSSCICSIGHIISPLNPIKGVVTGINWFLTSGRSQLKQCSYNISEANPPSTYKRCMQWPPISASIIIGPFIPSSSPKGGKNISGLGEKLLGTISSAHDSRLPLPPSEGHGHSHHFINCFWDFVMESFDEFRICASMHEFGDSHALWLDDNVEATPDLNGMNL</sequence>
<dbReference type="EMBL" id="BKCJ010009711">
    <property type="protein sequence ID" value="GEU88257.1"/>
    <property type="molecule type" value="Genomic_DNA"/>
</dbReference>
<protein>
    <submittedName>
        <fullName evidence="1">Uncharacterized protein</fullName>
    </submittedName>
</protein>
<name>A0A6L2NRN1_TANCI</name>
<evidence type="ECO:0000313" key="1">
    <source>
        <dbReference type="EMBL" id="GEU88257.1"/>
    </source>
</evidence>
<comment type="caution">
    <text evidence="1">The sequence shown here is derived from an EMBL/GenBank/DDBJ whole genome shotgun (WGS) entry which is preliminary data.</text>
</comment>